<sequence>MRPAEYAPDTIIQAGEALQAAGRNVTGFALRQKVGGGNPNRLKQVWEEHLARSAVAEAEPVAELPVEVAEELAAVAKALTERLTALAVELNDKAVKAAERRVREIVKAAGEQRELAERELADAAQTVEDLEQQLDGARGELMASRDQLAEGLAQRQSQAVELAQMRERVDAAEKVAKEAARAATQREADLLGQLQQARQAEQAAREREATANGQLLAAMQQHEENTQLSAELRRDLEKARKEAEDGRVHLQAAQARLDGAAREIEEARKQAREARDEAKQAAASAAERRGELKVLQQEIARLKDGKTSSQPHKDKGRH</sequence>
<protein>
    <submittedName>
        <fullName evidence="4">Replication region DNA-binding N-term</fullName>
    </submittedName>
</protein>
<dbReference type="GO" id="GO:0003677">
    <property type="term" value="F:DNA binding"/>
    <property type="evidence" value="ECO:0007669"/>
    <property type="project" value="UniProtKB-KW"/>
</dbReference>
<evidence type="ECO:0000256" key="1">
    <source>
        <dbReference type="SAM" id="Coils"/>
    </source>
</evidence>
<dbReference type="Pfam" id="PF11740">
    <property type="entry name" value="KfrA_N"/>
    <property type="match status" value="1"/>
</dbReference>
<feature type="coiled-coil region" evidence="1">
    <location>
        <begin position="106"/>
        <end position="182"/>
    </location>
</feature>
<evidence type="ECO:0000313" key="5">
    <source>
        <dbReference type="Proteomes" id="UP000199005"/>
    </source>
</evidence>
<dbReference type="EMBL" id="FNYO01000152">
    <property type="protein sequence ID" value="SEJ53268.1"/>
    <property type="molecule type" value="Genomic_DNA"/>
</dbReference>
<keyword evidence="4" id="KW-0238">DNA-binding</keyword>
<reference evidence="4 5" key="1">
    <citation type="submission" date="2016-10" db="EMBL/GenBank/DDBJ databases">
        <authorList>
            <person name="de Groot N.N."/>
        </authorList>
    </citation>
    <scope>NUCLEOTIDE SEQUENCE [LARGE SCALE GENOMIC DNA]</scope>
    <source>
        <strain evidence="4 5">DSM 1041</strain>
    </source>
</reference>
<dbReference type="RefSeq" id="WP_090903196.1">
    <property type="nucleotide sequence ID" value="NZ_FNYO01000152.1"/>
</dbReference>
<feature type="compositionally biased region" description="Basic and acidic residues" evidence="2">
    <location>
        <begin position="221"/>
        <end position="248"/>
    </location>
</feature>
<evidence type="ECO:0000256" key="2">
    <source>
        <dbReference type="SAM" id="MobiDB-lite"/>
    </source>
</evidence>
<dbReference type="AlphaFoldDB" id="A0A1H6ZJ10"/>
<dbReference type="InterPro" id="IPR021104">
    <property type="entry name" value="KfrA_DNA-bd_N"/>
</dbReference>
<accession>A0A1H6ZJ10</accession>
<gene>
    <name evidence="4" type="ORF">SAMN04244579_04715</name>
</gene>
<feature type="compositionally biased region" description="Basic and acidic residues" evidence="2">
    <location>
        <begin position="259"/>
        <end position="279"/>
    </location>
</feature>
<feature type="domain" description="KfrA N-terminal DNA-binding" evidence="3">
    <location>
        <begin position="9"/>
        <end position="133"/>
    </location>
</feature>
<dbReference type="Proteomes" id="UP000199005">
    <property type="component" value="Unassembled WGS sequence"/>
</dbReference>
<name>A0A1H6ZJ10_9GAMM</name>
<keyword evidence="1" id="KW-0175">Coiled coil</keyword>
<organism evidence="4 5">
    <name type="scientific">Azotobacter beijerinckii</name>
    <dbReference type="NCBI Taxonomy" id="170623"/>
    <lineage>
        <taxon>Bacteria</taxon>
        <taxon>Pseudomonadati</taxon>
        <taxon>Pseudomonadota</taxon>
        <taxon>Gammaproteobacteria</taxon>
        <taxon>Pseudomonadales</taxon>
        <taxon>Pseudomonadaceae</taxon>
        <taxon>Azotobacter</taxon>
    </lineage>
</organism>
<feature type="region of interest" description="Disordered" evidence="2">
    <location>
        <begin position="221"/>
        <end position="318"/>
    </location>
</feature>
<evidence type="ECO:0000313" key="4">
    <source>
        <dbReference type="EMBL" id="SEJ53268.1"/>
    </source>
</evidence>
<dbReference type="STRING" id="170623.SAMN04244579_04715"/>
<proteinExistence type="predicted"/>
<evidence type="ECO:0000259" key="3">
    <source>
        <dbReference type="Pfam" id="PF11740"/>
    </source>
</evidence>